<sequence>MGTDNYLSLKFKQLFALDGNIKRRLAMVNSDIAASGSRRLAVSVVNKNSSNIDCSNKNKDDSCNSKINFKKFWFYAESIGEVKIALYLCDLIKTQTSTSAAMPAAPVFFISIKTASAYKILENFSCRSRSNYNGSNYNGSNYNGSNYNDSYRKDIIFFFHPANLFNYFFDSYAVSIKPDYFISIEHSVNSKYAEILYNNNNNVKIYLLDLDFKKEKFLKNYKSLDDKILNSIYVNITDDEDKKNLQEYFGSLKLTDKLTDKLTYAEEQSPDNDFRSCAGANNGKNFEKALSPKEKINIVKISDLPLKIASSFNNYCNENDCKNVKEVKEIKEVMEVKEINKIKEIKEVKEVKEFKENIQRDTDKNRDKAQHTDIIIISFISVHKKEIVFLTGILRSVKEHFLKKNIELKFIFAPRNTKTVPLIKKAAGKNNFKALLYTKDNADVNIFVKKNFVNSAKNINNSEDADKPDKLDKPDKYRDADILIIDDYGKLDEIYKKSDIIYVGKSLFKEESGGHNILEPILYSKAVITGQYIDNFKNIADAYLKDDAIAVIKKDFFLNDFIKFIENETKWKDMGKKSYNIFKKQKEQTAKNLNCFINNEFINKYK</sequence>
<dbReference type="AlphaFoldDB" id="A0A519BEX0"/>
<dbReference type="Gene3D" id="3.40.50.2000">
    <property type="entry name" value="Glycogen Phosphorylase B"/>
    <property type="match status" value="1"/>
</dbReference>
<dbReference type="PANTHER" id="PTHR42755:SF1">
    <property type="entry name" value="3-DEOXY-D-MANNO-OCTULOSONIC ACID TRANSFERASE, MITOCHONDRIAL-RELATED"/>
    <property type="match status" value="1"/>
</dbReference>
<dbReference type="InterPro" id="IPR039901">
    <property type="entry name" value="Kdotransferase"/>
</dbReference>
<comment type="caution">
    <text evidence="1">The sequence shown here is derived from an EMBL/GenBank/DDBJ whole genome shotgun (WGS) entry which is preliminary data.</text>
</comment>
<proteinExistence type="predicted"/>
<dbReference type="GO" id="GO:0005886">
    <property type="term" value="C:plasma membrane"/>
    <property type="evidence" value="ECO:0007669"/>
    <property type="project" value="TreeGrafter"/>
</dbReference>
<dbReference type="GO" id="GO:0016740">
    <property type="term" value="F:transferase activity"/>
    <property type="evidence" value="ECO:0007669"/>
    <property type="project" value="InterPro"/>
</dbReference>
<organism evidence="1 2">
    <name type="scientific">Acididesulfobacter guangdongensis</name>
    <dbReference type="NCBI Taxonomy" id="2597225"/>
    <lineage>
        <taxon>Bacteria</taxon>
        <taxon>Deltaproteobacteria</taxon>
        <taxon>Candidatus Acidulodesulfobacterales</taxon>
        <taxon>Candidatus Acididesulfobacter</taxon>
    </lineage>
</organism>
<dbReference type="EMBL" id="SGBC01000004">
    <property type="protein sequence ID" value="RZD15816.1"/>
    <property type="molecule type" value="Genomic_DNA"/>
</dbReference>
<evidence type="ECO:0000313" key="1">
    <source>
        <dbReference type="EMBL" id="RZD15816.1"/>
    </source>
</evidence>
<gene>
    <name evidence="1" type="ORF">EVJ46_09880</name>
</gene>
<evidence type="ECO:0008006" key="3">
    <source>
        <dbReference type="Google" id="ProtNLM"/>
    </source>
</evidence>
<evidence type="ECO:0000313" key="2">
    <source>
        <dbReference type="Proteomes" id="UP000316562"/>
    </source>
</evidence>
<dbReference type="GO" id="GO:0009245">
    <property type="term" value="P:lipid A biosynthetic process"/>
    <property type="evidence" value="ECO:0007669"/>
    <property type="project" value="TreeGrafter"/>
</dbReference>
<protein>
    <recommendedName>
        <fullName evidence="3">Lipid IV(A) 3-deoxy-D-manno-octulosonic acid transferase</fullName>
    </recommendedName>
</protein>
<dbReference type="Proteomes" id="UP000316562">
    <property type="component" value="Unassembled WGS sequence"/>
</dbReference>
<name>A0A519BEX0_ACIG2</name>
<reference evidence="1 2" key="1">
    <citation type="journal article" date="2019" name="ISME J.">
        <title>Insights into ecological role of a new deltaproteobacterial order Candidatus Acidulodesulfobacterales by metagenomics and metatranscriptomics.</title>
        <authorList>
            <person name="Tan S."/>
            <person name="Liu J."/>
            <person name="Fang Y."/>
            <person name="Hedlund B.P."/>
            <person name="Lian Z.H."/>
            <person name="Huang L.Y."/>
            <person name="Li J.T."/>
            <person name="Huang L.N."/>
            <person name="Li W.J."/>
            <person name="Jiang H.C."/>
            <person name="Dong H.L."/>
            <person name="Shu W.S."/>
        </authorList>
    </citation>
    <scope>NUCLEOTIDE SEQUENCE [LARGE SCALE GENOMIC DNA]</scope>
    <source>
        <strain evidence="1">AP2</strain>
    </source>
</reference>
<accession>A0A519BEX0</accession>
<dbReference type="PANTHER" id="PTHR42755">
    <property type="entry name" value="3-DEOXY-MANNO-OCTULOSONATE CYTIDYLYLTRANSFERASE"/>
    <property type="match status" value="1"/>
</dbReference>